<dbReference type="Pfam" id="PF12762">
    <property type="entry name" value="DDE_Tnp_IS1595"/>
    <property type="match status" value="1"/>
</dbReference>
<evidence type="ECO:0000259" key="2">
    <source>
        <dbReference type="SMART" id="SM01126"/>
    </source>
</evidence>
<dbReference type="AlphaFoldDB" id="A0A068SFW8"/>
<dbReference type="PANTHER" id="PTHR47163">
    <property type="entry name" value="DDE_TNP_IS1595 DOMAIN-CONTAINING PROTEIN"/>
    <property type="match status" value="1"/>
</dbReference>
<feature type="domain" description="ISXO2-like transposase" evidence="2">
    <location>
        <begin position="97"/>
        <end position="271"/>
    </location>
</feature>
<feature type="compositionally biased region" description="Acidic residues" evidence="1">
    <location>
        <begin position="371"/>
        <end position="382"/>
    </location>
</feature>
<evidence type="ECO:0000313" key="3">
    <source>
        <dbReference type="EMBL" id="CDH60717.1"/>
    </source>
</evidence>
<proteinExistence type="predicted"/>
<dbReference type="InterPro" id="IPR024445">
    <property type="entry name" value="Tnp_ISXO2-like"/>
</dbReference>
<sequence length="382" mass="44933">MQLKWRKDKEQYYWVFTPSCCGRTRISITMGSFFYNRKADLRLVFFVVRAFVLQHSIGAIMRETNMMHQTVAQILRDLYMLIKEDLTENDLLLGGIDENGDRIIVEIDEAKFGKTKVTRGHHGHPVEGVWVFGMVERTGRRRCFFTAVPDRTARTLIPIIRTYVREGSMIYSDQWRPYQRLRSLGMYDHDDVVMLVGDDSKDNNKTRIDPISAYTSFLETTLDITDVNHSQEFTRERRDRHGNLVRVVHTNTIEGTWGALKQVIHRRHRTREIIPWRLLEFMWLRKQRSEGRDAWDGLMHCFKTIEFNPSTMTEEEEEAFRLFTRADANDHQPEPIADDDGYEIEPDFFEGLLIHEFEEDESLLSDSSVDPSDDSDDSDYVE</sequence>
<organism evidence="3 4">
    <name type="scientific">Lichtheimia corymbifera JMRC:FSU:9682</name>
    <dbReference type="NCBI Taxonomy" id="1263082"/>
    <lineage>
        <taxon>Eukaryota</taxon>
        <taxon>Fungi</taxon>
        <taxon>Fungi incertae sedis</taxon>
        <taxon>Mucoromycota</taxon>
        <taxon>Mucoromycotina</taxon>
        <taxon>Mucoromycetes</taxon>
        <taxon>Mucorales</taxon>
        <taxon>Lichtheimiaceae</taxon>
        <taxon>Lichtheimia</taxon>
    </lineage>
</organism>
<protein>
    <recommendedName>
        <fullName evidence="2">ISXO2-like transposase domain-containing protein</fullName>
    </recommendedName>
</protein>
<dbReference type="OrthoDB" id="5598606at2759"/>
<reference evidence="3" key="1">
    <citation type="submission" date="2013-08" db="EMBL/GenBank/DDBJ databases">
        <title>Gene expansion shapes genome architecture in the human pathogen Lichtheimia corymbifera: an evolutionary genomics analysis in the ancient terrestrial Mucorales (Mucoromycotina).</title>
        <authorList>
            <person name="Schwartze V.U."/>
            <person name="Winter S."/>
            <person name="Shelest E."/>
            <person name="Marcet-Houben M."/>
            <person name="Horn F."/>
            <person name="Wehner S."/>
            <person name="Hoffmann K."/>
            <person name="Riege K."/>
            <person name="Sammeth M."/>
            <person name="Nowrousian M."/>
            <person name="Valiante V."/>
            <person name="Linde J."/>
            <person name="Jacobsen I.D."/>
            <person name="Marz M."/>
            <person name="Brakhage A.A."/>
            <person name="Gabaldon T."/>
            <person name="Bocker S."/>
            <person name="Voigt K."/>
        </authorList>
    </citation>
    <scope>NUCLEOTIDE SEQUENCE [LARGE SCALE GENOMIC DNA]</scope>
    <source>
        <strain evidence="3">FSU 9682</strain>
    </source>
</reference>
<accession>A0A068SFW8</accession>
<gene>
    <name evidence="3" type="ORF">LCOR_11498.1</name>
</gene>
<keyword evidence="4" id="KW-1185">Reference proteome</keyword>
<evidence type="ECO:0000256" key="1">
    <source>
        <dbReference type="SAM" id="MobiDB-lite"/>
    </source>
</evidence>
<evidence type="ECO:0000313" key="4">
    <source>
        <dbReference type="Proteomes" id="UP000027586"/>
    </source>
</evidence>
<feature type="region of interest" description="Disordered" evidence="1">
    <location>
        <begin position="361"/>
        <end position="382"/>
    </location>
</feature>
<comment type="caution">
    <text evidence="3">The sequence shown here is derived from an EMBL/GenBank/DDBJ whole genome shotgun (WGS) entry which is preliminary data.</text>
</comment>
<dbReference type="PANTHER" id="PTHR47163:SF2">
    <property type="entry name" value="SI:DKEY-17M8.2"/>
    <property type="match status" value="1"/>
</dbReference>
<dbReference type="VEuPathDB" id="FungiDB:LCOR_11498.1"/>
<dbReference type="EMBL" id="CBTN010000104">
    <property type="protein sequence ID" value="CDH60717.1"/>
    <property type="molecule type" value="Genomic_DNA"/>
</dbReference>
<dbReference type="Proteomes" id="UP000027586">
    <property type="component" value="Unassembled WGS sequence"/>
</dbReference>
<name>A0A068SFW8_9FUNG</name>
<dbReference type="InterPro" id="IPR053164">
    <property type="entry name" value="IS1016-like_transposase"/>
</dbReference>
<dbReference type="SMART" id="SM01126">
    <property type="entry name" value="DDE_Tnp_IS1595"/>
    <property type="match status" value="1"/>
</dbReference>